<reference evidence="5 6" key="1">
    <citation type="submission" date="2021-02" db="EMBL/GenBank/DDBJ databases">
        <title>Plant Genome Project.</title>
        <authorList>
            <person name="Zhang R.-G."/>
        </authorList>
    </citation>
    <scope>NUCLEOTIDE SEQUENCE [LARGE SCALE GENOMIC DNA]</scope>
    <source>
        <tissue evidence="5">Leaves</tissue>
    </source>
</reference>
<protein>
    <recommendedName>
        <fullName evidence="7">Protein CHROMATIN REMODELING 24</fullName>
    </recommendedName>
</protein>
<dbReference type="CDD" id="cd18793">
    <property type="entry name" value="SF2_C_SNF"/>
    <property type="match status" value="1"/>
</dbReference>
<sequence>MAAKSNRKPLSLNDRHYRLLQDLASPSKPTTNSSFSGNTLLSFGFLRGFQISGQIFVYVLILCAEEEEEEKTSMVKPKSSTKQTDDGCDDVLEFSGNTHFDSAIEQKKLSEVKIDSRIDVFEVSPQDIDHVENKTVHDEETRLFNDFGHLSEEEKPTKVKIQGRRRLCKISSRDSSNDDNGVSFDDEPNFSDITDFDSPPKAEIVCESDNHKGGNEIRNILNDLSSRLELLSIEKKRMPKTIDPVVDFSGLVKNGDIGQGRKGDLPEYASLESSFSHTSDLSDSTSGTTKNNVVESVVDDFEESRCDDFEESRCDDFGDEVHETKNIGRVSNKTELWEDENLVSARQSFDSNFEEDGNFRVKSEDDNCLSRLHETQKNSQRVEKNEPIREHERLRTVGRSFLSDRREEKDVDDHCVIVGGKKVVKKAERRDGKFKESNHFTLIDVLDDYIDDSFTEDEGSITLNGPRSSYMLPGKIAKMLFPHQREGLRWLWCLHCQGKGGILGDDMGLGKTMQICGFIAGLFHSRLIKRVLVVAPKTLLPHWIKELSAVGLSSKTREYFGTCVKTRQYELQYVLQDKGILLTTYDIVRNNSKSLKGDNYFDEDEITWDYMILDEGHLIKNPNTQRAKSLLEIPSSHRIIVSGTPIQNNLKELWALFNFCCPELLHEHKWFKEKFEHPILRGNDKHASDRDKRIGSTVAKELRERIQPYFLRRLKNEVFREDDATTAATLSKKNEIIVWLRLTTCQRQLYEAFLNSELVLSAFDGSPLAALTILKKICDHPLILTKRAAEDLLDGMDSMLNPEDAGVAEKLAMHIADVAEKDDFQEQHDNVSCKISFILSLLDNLIPEGHKILIFSQTRKMLNLIQESIVSNGYKFLRIDGTTKASDRVKIVDDFQEHDVAPIFLLTSQVGGLGLTLTKADRVIVVDPAWNPSTDNQSVDRAYRIGQKKDVIVYRLMTCGTVEEKIYRKQIFKGGLFKTATEHKEQIRYFSQQDLRELFSLPKQGFDISITQQQLHEEHGHQLNMDGSLESHIKFLETLRIAGVSHHSLLFSKTAPVQVVQDEEHEIRRSRTTFVGNSSSSHMMERHVDGSEYAFNPKDIKLSKKSLSPSSEAKLTESDIKERISRLSQLVANKGTVERLPDKGAKLQKQIAELNLELNKMRMETQSKREVIDLDDITGEFERVLNV</sequence>
<dbReference type="PROSITE" id="PS51192">
    <property type="entry name" value="HELICASE_ATP_BIND_1"/>
    <property type="match status" value="1"/>
</dbReference>
<dbReference type="Pfam" id="PF00271">
    <property type="entry name" value="Helicase_C"/>
    <property type="match status" value="1"/>
</dbReference>
<dbReference type="Gene3D" id="3.40.50.10810">
    <property type="entry name" value="Tandem AAA-ATPase domain"/>
    <property type="match status" value="1"/>
</dbReference>
<keyword evidence="6" id="KW-1185">Reference proteome</keyword>
<dbReference type="SMART" id="SM00487">
    <property type="entry name" value="DEXDc"/>
    <property type="match status" value="1"/>
</dbReference>
<dbReference type="Pfam" id="PF00176">
    <property type="entry name" value="SNF2-rel_dom"/>
    <property type="match status" value="1"/>
</dbReference>
<evidence type="ECO:0000313" key="5">
    <source>
        <dbReference type="EMBL" id="KAH7566918.1"/>
    </source>
</evidence>
<dbReference type="InterPro" id="IPR038718">
    <property type="entry name" value="SNF2-like_sf"/>
</dbReference>
<feature type="domain" description="Helicase C-terminal" evidence="4">
    <location>
        <begin position="837"/>
        <end position="996"/>
    </location>
</feature>
<dbReference type="InterPro" id="IPR049730">
    <property type="entry name" value="SNF2/RAD54-like_C"/>
</dbReference>
<evidence type="ECO:0000313" key="6">
    <source>
        <dbReference type="Proteomes" id="UP000827721"/>
    </source>
</evidence>
<keyword evidence="1" id="KW-0378">Hydrolase</keyword>
<evidence type="ECO:0000256" key="1">
    <source>
        <dbReference type="ARBA" id="ARBA00022801"/>
    </source>
</evidence>
<evidence type="ECO:0008006" key="7">
    <source>
        <dbReference type="Google" id="ProtNLM"/>
    </source>
</evidence>
<dbReference type="PANTHER" id="PTHR45629:SF7">
    <property type="entry name" value="DNA EXCISION REPAIR PROTEIN ERCC-6-RELATED"/>
    <property type="match status" value="1"/>
</dbReference>
<dbReference type="InterPro" id="IPR000330">
    <property type="entry name" value="SNF2_N"/>
</dbReference>
<dbReference type="Gene3D" id="3.40.50.300">
    <property type="entry name" value="P-loop containing nucleotide triphosphate hydrolases"/>
    <property type="match status" value="1"/>
</dbReference>
<dbReference type="InterPro" id="IPR001650">
    <property type="entry name" value="Helicase_C-like"/>
</dbReference>
<organism evidence="5 6">
    <name type="scientific">Xanthoceras sorbifolium</name>
    <dbReference type="NCBI Taxonomy" id="99658"/>
    <lineage>
        <taxon>Eukaryota</taxon>
        <taxon>Viridiplantae</taxon>
        <taxon>Streptophyta</taxon>
        <taxon>Embryophyta</taxon>
        <taxon>Tracheophyta</taxon>
        <taxon>Spermatophyta</taxon>
        <taxon>Magnoliopsida</taxon>
        <taxon>eudicotyledons</taxon>
        <taxon>Gunneridae</taxon>
        <taxon>Pentapetalae</taxon>
        <taxon>rosids</taxon>
        <taxon>malvids</taxon>
        <taxon>Sapindales</taxon>
        <taxon>Sapindaceae</taxon>
        <taxon>Xanthoceroideae</taxon>
        <taxon>Xanthoceras</taxon>
    </lineage>
</organism>
<dbReference type="SMART" id="SM00490">
    <property type="entry name" value="HELICc"/>
    <property type="match status" value="1"/>
</dbReference>
<accession>A0ABQ8HRI3</accession>
<evidence type="ECO:0000256" key="2">
    <source>
        <dbReference type="SAM" id="MobiDB-lite"/>
    </source>
</evidence>
<evidence type="ECO:0000259" key="3">
    <source>
        <dbReference type="PROSITE" id="PS51192"/>
    </source>
</evidence>
<dbReference type="PROSITE" id="PS51194">
    <property type="entry name" value="HELICASE_CTER"/>
    <property type="match status" value="1"/>
</dbReference>
<evidence type="ECO:0000259" key="4">
    <source>
        <dbReference type="PROSITE" id="PS51194"/>
    </source>
</evidence>
<dbReference type="InterPro" id="IPR014001">
    <property type="entry name" value="Helicase_ATP-bd"/>
</dbReference>
<proteinExistence type="predicted"/>
<feature type="domain" description="Helicase ATP-binding" evidence="3">
    <location>
        <begin position="492"/>
        <end position="663"/>
    </location>
</feature>
<feature type="region of interest" description="Disordered" evidence="2">
    <location>
        <begin position="171"/>
        <end position="198"/>
    </location>
</feature>
<dbReference type="Proteomes" id="UP000827721">
    <property type="component" value="Unassembled WGS sequence"/>
</dbReference>
<name>A0ABQ8HRI3_9ROSI</name>
<gene>
    <name evidence="5" type="ORF">JRO89_XS08G0253600</name>
</gene>
<dbReference type="InterPro" id="IPR050496">
    <property type="entry name" value="SNF2_RAD54_helicase_repair"/>
</dbReference>
<comment type="caution">
    <text evidence="5">The sequence shown here is derived from an EMBL/GenBank/DDBJ whole genome shotgun (WGS) entry which is preliminary data.</text>
</comment>
<dbReference type="InterPro" id="IPR027417">
    <property type="entry name" value="P-loop_NTPase"/>
</dbReference>
<dbReference type="PANTHER" id="PTHR45629">
    <property type="entry name" value="SNF2/RAD54 FAMILY MEMBER"/>
    <property type="match status" value="1"/>
</dbReference>
<dbReference type="SUPFAM" id="SSF52540">
    <property type="entry name" value="P-loop containing nucleoside triphosphate hydrolases"/>
    <property type="match status" value="2"/>
</dbReference>
<dbReference type="EMBL" id="JAFEMO010000008">
    <property type="protein sequence ID" value="KAH7566918.1"/>
    <property type="molecule type" value="Genomic_DNA"/>
</dbReference>